<organism evidence="1 2">
    <name type="scientific">Psilocybe cubensis</name>
    <name type="common">Psychedelic mushroom</name>
    <name type="synonym">Stropharia cubensis</name>
    <dbReference type="NCBI Taxonomy" id="181762"/>
    <lineage>
        <taxon>Eukaryota</taxon>
        <taxon>Fungi</taxon>
        <taxon>Dikarya</taxon>
        <taxon>Basidiomycota</taxon>
        <taxon>Agaricomycotina</taxon>
        <taxon>Agaricomycetes</taxon>
        <taxon>Agaricomycetidae</taxon>
        <taxon>Agaricales</taxon>
        <taxon>Agaricineae</taxon>
        <taxon>Strophariaceae</taxon>
        <taxon>Psilocybe</taxon>
    </lineage>
</organism>
<accession>A0ACB8HC63</accession>
<evidence type="ECO:0000313" key="2">
    <source>
        <dbReference type="Proteomes" id="UP000664032"/>
    </source>
</evidence>
<comment type="caution">
    <text evidence="1">The sequence shown here is derived from an EMBL/GenBank/DDBJ whole genome shotgun (WGS) entry which is preliminary data.</text>
</comment>
<name>A0ACB8HC63_PSICU</name>
<proteinExistence type="predicted"/>
<dbReference type="Proteomes" id="UP000664032">
    <property type="component" value="Unassembled WGS sequence"/>
</dbReference>
<keyword evidence="2" id="KW-1185">Reference proteome</keyword>
<protein>
    <submittedName>
        <fullName evidence="1">Endoplasmic reticulum chaperone BiP</fullName>
    </submittedName>
</protein>
<gene>
    <name evidence="1" type="ORF">JR316_0002149</name>
</gene>
<evidence type="ECO:0000313" key="1">
    <source>
        <dbReference type="EMBL" id="KAH9485242.1"/>
    </source>
</evidence>
<sequence>MVLPHHTPYVTPHILHKNYAQSHDNEQFSTLIGQDLEYFSQAGFDMDRIQIKRNAPVALLYEDAIRNEGAIISSSGALINFSGKKTGRSPKDKRIVFEDTSKDDIWWGSVNIKMDEHTFEINRERAIDYLNTRDNVYVFDGFAGWDPKYRIKVRVICARAYHALFMHNMLIRPTEEQLANFGEPDFIIYNAGQFPANRFTKGMSSTTSVEINFKRMEMVILGTEYAGEMKKGVFSVMHYLQPVKFGQLSLHSSANVGIEKGDVTLFFGLSGTGKTTLSADPNRLLIGDDEHVWSDTGVFNIEGGCYAKCINLSAEKEPDIYNAIRYGSILENVVYNPLSRIPDYDDVSITENTRCAYPIEYIPNAQIPCMVDRQPTNIIMLTCDAFGVLPPVSRLTPEQASYHFLAGYTSKTPGTEDGVLEPIPTFSTCYSAPFIVLHPGRYASMLAERMAKHKVDCWLINTGWTAGKFGTGKRCPLKYTRRIVDAVHSGELAQAEFENFGTFNLSIPTSLEGVPRELLNPSIAWADKEAFQKELRKLAGMFTKAFALYESDVDEKAKEPAGKYGTVIGIDLGTTYSCVGVYKGGRVEIIANDQGHRITPSWVSFNGDERLIGDSAKNAFHSNPKNTIFDVKRLIGRTWDEKEVQQDLKHLPFTVQNKDNRPIINVEYQDKLRQFTPEEISAMILTRMKETAEAYLGHGVTHAVITVPAYFNDAQRQATKDAGEIAGLKVLRVLNEPTAAALAYGLDKKGDESKIIVYDLGGGTFDVSLLSIEEGVFEVLATAGDTHLGGEDFDNRVIDYLAKSYQKKTGTDVTKNQRAMGKLKKAVENAKRTLSTQQSTKIEIESFENGNDFSDTLTRAKFEELNMELFKKTMKPVERILKDAGIKKSDVDEIVLVGGSTRIPKIQQLLKDYFGKEPSKGVNPDEAVAYGAAVQAGILGGVDGPSEVTLIDVNSLTLGIETTGGVFTPIIKRNSVIPTKKSQIFSTAADNQNTVSIKVYEGERGQTKFNHLLGEFDLNGIPPAPKGVPQIEVTFELDSNSIMTIRASDKGTGKSESLVISNVKGRLSQEEIDRMVEDGEKFAAEDQLHRKRTEALNNLSNFVYGLKSQLSEKDGISAKLGSADKHALQEIVREGNEWIDEYSNEASLEELEEKLADSPRTHNEDDDHYSAEHDEL</sequence>
<dbReference type="EMBL" id="JAFIQS020000002">
    <property type="protein sequence ID" value="KAH9485242.1"/>
    <property type="molecule type" value="Genomic_DNA"/>
</dbReference>
<reference evidence="1" key="1">
    <citation type="submission" date="2021-10" db="EMBL/GenBank/DDBJ databases">
        <title>Psilocybe cubensis genome.</title>
        <authorList>
            <person name="Mckernan K.J."/>
            <person name="Crawford S."/>
            <person name="Trippe A."/>
            <person name="Kane L.T."/>
            <person name="Mclaughlin S."/>
        </authorList>
    </citation>
    <scope>NUCLEOTIDE SEQUENCE</scope>
    <source>
        <strain evidence="1">MGC-MH-2018</strain>
    </source>
</reference>